<keyword evidence="3 7" id="KW-0418">Kinase</keyword>
<dbReference type="InterPro" id="IPR049382">
    <property type="entry name" value="FGGY_C_2"/>
</dbReference>
<dbReference type="InterPro" id="IPR018484">
    <property type="entry name" value="FGGY_N"/>
</dbReference>
<dbReference type="GO" id="GO:0016301">
    <property type="term" value="F:kinase activity"/>
    <property type="evidence" value="ECO:0007669"/>
    <property type="project" value="UniProtKB-KW"/>
</dbReference>
<sequence length="518" mass="54949">MNEVRRVAVLDIGKTNAKVLVLDCATGAEIAERRLANRTLSGPPYPHYDVEALWRFVLEALKAFAADPGYDAITITAHGAAAALLDEAGELALPVLDYEHAYPASIVQAYALLRPRFEETLSPALPGGLNLGAQLHYQKAAFPAEFGRVRTVLTYPQYWAFLLTGVPATEVTSLGCHTDLWRPTEGEFSSLVDRLGVRDLLAPVRSAFDRLGPVRPALAQEIGLGRTVEVFCGIHDSNASLLPHLSGPDQPFAVVSTGTWVVSFAVGGEFKHLDPRRDTLANVDAYGRAVPSSRFMGGREYEMLAAELGPCDADAALAAIPTILRRGLMLRPSIVEGSGPFPSCKTQWSGDAGASKDERWAAACLYLAMMTDVCLGLIGAQGPVLVEGPFASNRAYLQALQGVLGRSVLALRGSTGTSQGAGCLAGVRLESEARAVAPDMSLEGIGSYRECWLRHLEGAGVTLPGFRRDGCRRSRAGPIARQTAASSLSAIAEAPTAHAAGPLPPADAGASRGASWRR</sequence>
<feature type="region of interest" description="Disordered" evidence="4">
    <location>
        <begin position="495"/>
        <end position="518"/>
    </location>
</feature>
<evidence type="ECO:0000256" key="1">
    <source>
        <dbReference type="ARBA" id="ARBA00009156"/>
    </source>
</evidence>
<feature type="domain" description="Carbohydrate kinase FGGY C-terminal" evidence="6">
    <location>
        <begin position="250"/>
        <end position="425"/>
    </location>
</feature>
<comment type="similarity">
    <text evidence="1">Belongs to the FGGY kinase family.</text>
</comment>
<keyword evidence="8" id="KW-1185">Reference proteome</keyword>
<accession>A0ABM8PML1</accession>
<protein>
    <submittedName>
        <fullName evidence="7">Carbohydrate kinase</fullName>
    </submittedName>
</protein>
<evidence type="ECO:0000259" key="5">
    <source>
        <dbReference type="Pfam" id="PF00370"/>
    </source>
</evidence>
<feature type="domain" description="Carbohydrate kinase FGGY N-terminal" evidence="5">
    <location>
        <begin position="9"/>
        <end position="242"/>
    </location>
</feature>
<dbReference type="Pfam" id="PF00370">
    <property type="entry name" value="FGGY_N"/>
    <property type="match status" value="1"/>
</dbReference>
<dbReference type="CDD" id="cd07772">
    <property type="entry name" value="ASKHA_NBD_FGGY_NaCK-like"/>
    <property type="match status" value="1"/>
</dbReference>
<dbReference type="Gene3D" id="3.30.420.40">
    <property type="match status" value="2"/>
</dbReference>
<proteinExistence type="inferred from homology"/>
<keyword evidence="2" id="KW-0808">Transferase</keyword>
<dbReference type="RefSeq" id="WP_142592685.1">
    <property type="nucleotide sequence ID" value="NZ_CABFWF030000012.1"/>
</dbReference>
<dbReference type="Proteomes" id="UP000606921">
    <property type="component" value="Unassembled WGS sequence"/>
</dbReference>
<evidence type="ECO:0000256" key="4">
    <source>
        <dbReference type="SAM" id="MobiDB-lite"/>
    </source>
</evidence>
<dbReference type="SUPFAM" id="SSF53067">
    <property type="entry name" value="Actin-like ATPase domain"/>
    <property type="match status" value="2"/>
</dbReference>
<reference evidence="7 8" key="1">
    <citation type="submission" date="2020-11" db="EMBL/GenBank/DDBJ databases">
        <authorList>
            <person name="Lassalle F."/>
        </authorList>
    </citation>
    <scope>NUCLEOTIDE SEQUENCE [LARGE SCALE GENOMIC DNA]</scope>
    <source>
        <strain evidence="7 8">JC140</strain>
    </source>
</reference>
<evidence type="ECO:0000259" key="6">
    <source>
        <dbReference type="Pfam" id="PF21546"/>
    </source>
</evidence>
<dbReference type="InterPro" id="IPR050406">
    <property type="entry name" value="FGGY_Carb_Kinase"/>
</dbReference>
<dbReference type="PANTHER" id="PTHR43095">
    <property type="entry name" value="SUGAR KINASE"/>
    <property type="match status" value="1"/>
</dbReference>
<evidence type="ECO:0000256" key="3">
    <source>
        <dbReference type="ARBA" id="ARBA00022777"/>
    </source>
</evidence>
<dbReference type="InterPro" id="IPR043129">
    <property type="entry name" value="ATPase_NBD"/>
</dbReference>
<dbReference type="Pfam" id="PF21546">
    <property type="entry name" value="FGGY_C_2"/>
    <property type="match status" value="1"/>
</dbReference>
<evidence type="ECO:0000313" key="7">
    <source>
        <dbReference type="EMBL" id="CAD7038132.1"/>
    </source>
</evidence>
<feature type="compositionally biased region" description="Low complexity" evidence="4">
    <location>
        <begin position="497"/>
        <end position="510"/>
    </location>
</feature>
<name>A0ABM8PML1_9HYPH</name>
<comment type="caution">
    <text evidence="7">The sequence shown here is derived from an EMBL/GenBank/DDBJ whole genome shotgun (WGS) entry which is preliminary data.</text>
</comment>
<gene>
    <name evidence="7" type="ORF">REJC140_00585</name>
</gene>
<dbReference type="PANTHER" id="PTHR43095:SF5">
    <property type="entry name" value="XYLULOSE KINASE"/>
    <property type="match status" value="1"/>
</dbReference>
<organism evidence="7 8">
    <name type="scientific">Pseudorhizobium endolithicum</name>
    <dbReference type="NCBI Taxonomy" id="1191678"/>
    <lineage>
        <taxon>Bacteria</taxon>
        <taxon>Pseudomonadati</taxon>
        <taxon>Pseudomonadota</taxon>
        <taxon>Alphaproteobacteria</taxon>
        <taxon>Hyphomicrobiales</taxon>
        <taxon>Rhizobiaceae</taxon>
        <taxon>Rhizobium/Agrobacterium group</taxon>
        <taxon>Pseudorhizobium</taxon>
    </lineage>
</organism>
<evidence type="ECO:0000256" key="2">
    <source>
        <dbReference type="ARBA" id="ARBA00022679"/>
    </source>
</evidence>
<dbReference type="EMBL" id="CABFWF030000012">
    <property type="protein sequence ID" value="CAD7038132.1"/>
    <property type="molecule type" value="Genomic_DNA"/>
</dbReference>
<evidence type="ECO:0000313" key="8">
    <source>
        <dbReference type="Proteomes" id="UP000606921"/>
    </source>
</evidence>